<dbReference type="PANTHER" id="PTHR23515">
    <property type="entry name" value="HIGH-AFFINITY NITRATE TRANSPORTER 2.3"/>
    <property type="match status" value="1"/>
</dbReference>
<evidence type="ECO:0000256" key="3">
    <source>
        <dbReference type="ARBA" id="ARBA00022989"/>
    </source>
</evidence>
<dbReference type="AlphaFoldDB" id="A0A9W6UB21"/>
<accession>A0A9W6UB21</accession>
<keyword evidence="4" id="KW-0472">Membrane</keyword>
<reference evidence="5" key="1">
    <citation type="submission" date="2023-04" db="EMBL/GenBank/DDBJ databases">
        <title>Phytophthora lilii NBRC 32176.</title>
        <authorList>
            <person name="Ichikawa N."/>
            <person name="Sato H."/>
            <person name="Tonouchi N."/>
        </authorList>
    </citation>
    <scope>NUCLEOTIDE SEQUENCE</scope>
    <source>
        <strain evidence="5">NBRC 32176</strain>
    </source>
</reference>
<dbReference type="InterPro" id="IPR044772">
    <property type="entry name" value="NO3_transporter"/>
</dbReference>
<evidence type="ECO:0000313" key="6">
    <source>
        <dbReference type="Proteomes" id="UP001165083"/>
    </source>
</evidence>
<evidence type="ECO:0000256" key="2">
    <source>
        <dbReference type="ARBA" id="ARBA00022692"/>
    </source>
</evidence>
<dbReference type="OrthoDB" id="434240at2759"/>
<evidence type="ECO:0000313" key="5">
    <source>
        <dbReference type="EMBL" id="GMF28735.1"/>
    </source>
</evidence>
<proteinExistence type="predicted"/>
<dbReference type="Proteomes" id="UP001165083">
    <property type="component" value="Unassembled WGS sequence"/>
</dbReference>
<evidence type="ECO:0000256" key="1">
    <source>
        <dbReference type="ARBA" id="ARBA00004141"/>
    </source>
</evidence>
<sequence>MIAIGFCTYWFSDDCPRGNYVDLRRNHVMADRAKSELFYGFIAVARQPVAWILAFQYACCVGVELQVHNVLNLYYYEDFKIAGCDVDTDANECRLLTRQRPAPSRLASGSCASLLELSVVVKLDETLTTCNEITLNNLHSIFFLLITVPVSVALSYDTWSIECCGLMQRPSTNELCDRGAVSRCV</sequence>
<keyword evidence="6" id="KW-1185">Reference proteome</keyword>
<evidence type="ECO:0000256" key="4">
    <source>
        <dbReference type="ARBA" id="ARBA00023136"/>
    </source>
</evidence>
<protein>
    <submittedName>
        <fullName evidence="5">Unnamed protein product</fullName>
    </submittedName>
</protein>
<comment type="subcellular location">
    <subcellularLocation>
        <location evidence="1">Membrane</location>
        <topology evidence="1">Multi-pass membrane protein</topology>
    </subcellularLocation>
</comment>
<dbReference type="EMBL" id="BSXW01000733">
    <property type="protein sequence ID" value="GMF28735.1"/>
    <property type="molecule type" value="Genomic_DNA"/>
</dbReference>
<dbReference type="GO" id="GO:0015112">
    <property type="term" value="F:nitrate transmembrane transporter activity"/>
    <property type="evidence" value="ECO:0007669"/>
    <property type="project" value="InterPro"/>
</dbReference>
<keyword evidence="2" id="KW-0812">Transmembrane</keyword>
<keyword evidence="3" id="KW-1133">Transmembrane helix</keyword>
<name>A0A9W6UB21_9STRA</name>
<gene>
    <name evidence="5" type="ORF">Plil01_001213000</name>
</gene>
<dbReference type="GO" id="GO:0016020">
    <property type="term" value="C:membrane"/>
    <property type="evidence" value="ECO:0007669"/>
    <property type="project" value="UniProtKB-SubCell"/>
</dbReference>
<organism evidence="5 6">
    <name type="scientific">Phytophthora lilii</name>
    <dbReference type="NCBI Taxonomy" id="2077276"/>
    <lineage>
        <taxon>Eukaryota</taxon>
        <taxon>Sar</taxon>
        <taxon>Stramenopiles</taxon>
        <taxon>Oomycota</taxon>
        <taxon>Peronosporomycetes</taxon>
        <taxon>Peronosporales</taxon>
        <taxon>Peronosporaceae</taxon>
        <taxon>Phytophthora</taxon>
    </lineage>
</organism>
<comment type="caution">
    <text evidence="5">The sequence shown here is derived from an EMBL/GenBank/DDBJ whole genome shotgun (WGS) entry which is preliminary data.</text>
</comment>